<proteinExistence type="predicted"/>
<protein>
    <submittedName>
        <fullName evidence="8">YidH family protein</fullName>
    </submittedName>
</protein>
<keyword evidence="3 6" id="KW-0812">Transmembrane</keyword>
<keyword evidence="4 6" id="KW-1133">Transmembrane helix</keyword>
<sequence length="130" mass="14178">MTASESKAEENKEAKYVQQHLANERTFLAWVRTGIAIIGVGFIASGLTFGSSPYSRLAHTASVLAGSVSLLCGLGTIIFSALSYRRRRMQINSDQFRSTIHLVHFLLILMTVIGALLAVMMYVLLGKQGS</sequence>
<dbReference type="Pfam" id="PF02656">
    <property type="entry name" value="DUF202"/>
    <property type="match status" value="1"/>
</dbReference>
<evidence type="ECO:0000256" key="3">
    <source>
        <dbReference type="ARBA" id="ARBA00022692"/>
    </source>
</evidence>
<dbReference type="PANTHER" id="PTHR34187:SF2">
    <property type="entry name" value="DUF202 DOMAIN-CONTAINING PROTEIN"/>
    <property type="match status" value="1"/>
</dbReference>
<evidence type="ECO:0000256" key="1">
    <source>
        <dbReference type="ARBA" id="ARBA00004651"/>
    </source>
</evidence>
<dbReference type="RefSeq" id="WP_375526906.1">
    <property type="nucleotide sequence ID" value="NZ_JBHILM010000024.1"/>
</dbReference>
<dbReference type="InterPro" id="IPR003807">
    <property type="entry name" value="DUF202"/>
</dbReference>
<evidence type="ECO:0000256" key="6">
    <source>
        <dbReference type="SAM" id="Phobius"/>
    </source>
</evidence>
<accession>A0ABV5BBT5</accession>
<feature type="transmembrane region" description="Helical" evidence="6">
    <location>
        <begin position="27"/>
        <end position="49"/>
    </location>
</feature>
<comment type="caution">
    <text evidence="8">The sequence shown here is derived from an EMBL/GenBank/DDBJ whole genome shotgun (WGS) entry which is preliminary data.</text>
</comment>
<keyword evidence="2" id="KW-1003">Cell membrane</keyword>
<dbReference type="PANTHER" id="PTHR34187">
    <property type="entry name" value="FGR18P"/>
    <property type="match status" value="1"/>
</dbReference>
<feature type="domain" description="DUF202" evidence="7">
    <location>
        <begin position="19"/>
        <end position="88"/>
    </location>
</feature>
<name>A0ABV5BBT5_9BACL</name>
<keyword evidence="5 6" id="KW-0472">Membrane</keyword>
<comment type="subcellular location">
    <subcellularLocation>
        <location evidence="1">Cell membrane</location>
        <topology evidence="1">Multi-pass membrane protein</topology>
    </subcellularLocation>
</comment>
<evidence type="ECO:0000256" key="4">
    <source>
        <dbReference type="ARBA" id="ARBA00022989"/>
    </source>
</evidence>
<evidence type="ECO:0000256" key="2">
    <source>
        <dbReference type="ARBA" id="ARBA00022475"/>
    </source>
</evidence>
<dbReference type="EMBL" id="JBHILM010000024">
    <property type="protein sequence ID" value="MFB5683166.1"/>
    <property type="molecule type" value="Genomic_DNA"/>
</dbReference>
<dbReference type="InterPro" id="IPR052053">
    <property type="entry name" value="IM_YidH-like"/>
</dbReference>
<reference evidence="8 9" key="1">
    <citation type="submission" date="2024-09" db="EMBL/GenBank/DDBJ databases">
        <authorList>
            <person name="Ruan L."/>
        </authorList>
    </citation>
    <scope>NUCLEOTIDE SEQUENCE [LARGE SCALE GENOMIC DNA]</scope>
    <source>
        <strain evidence="8 9">D33</strain>
    </source>
</reference>
<evidence type="ECO:0000259" key="7">
    <source>
        <dbReference type="Pfam" id="PF02656"/>
    </source>
</evidence>
<keyword evidence="9" id="KW-1185">Reference proteome</keyword>
<gene>
    <name evidence="8" type="ORF">ACE3NQ_19795</name>
</gene>
<organism evidence="8 9">
    <name type="scientific">Paenibacillus terreus</name>
    <dbReference type="NCBI Taxonomy" id="1387834"/>
    <lineage>
        <taxon>Bacteria</taxon>
        <taxon>Bacillati</taxon>
        <taxon>Bacillota</taxon>
        <taxon>Bacilli</taxon>
        <taxon>Bacillales</taxon>
        <taxon>Paenibacillaceae</taxon>
        <taxon>Paenibacillus</taxon>
    </lineage>
</organism>
<evidence type="ECO:0000313" key="8">
    <source>
        <dbReference type="EMBL" id="MFB5683166.1"/>
    </source>
</evidence>
<evidence type="ECO:0000313" key="9">
    <source>
        <dbReference type="Proteomes" id="UP001580407"/>
    </source>
</evidence>
<dbReference type="Proteomes" id="UP001580407">
    <property type="component" value="Unassembled WGS sequence"/>
</dbReference>
<evidence type="ECO:0000256" key="5">
    <source>
        <dbReference type="ARBA" id="ARBA00023136"/>
    </source>
</evidence>
<feature type="transmembrane region" description="Helical" evidence="6">
    <location>
        <begin position="102"/>
        <end position="125"/>
    </location>
</feature>
<feature type="transmembrane region" description="Helical" evidence="6">
    <location>
        <begin position="61"/>
        <end position="82"/>
    </location>
</feature>